<keyword evidence="1" id="KW-0479">Metal-binding</keyword>
<dbReference type="PANTHER" id="PTHR47592">
    <property type="entry name" value="PBF68 PROTEIN"/>
    <property type="match status" value="1"/>
</dbReference>
<evidence type="ECO:0000259" key="3">
    <source>
        <dbReference type="PROSITE" id="PS50158"/>
    </source>
</evidence>
<gene>
    <name evidence="4" type="ORF">SLEP1_g20030</name>
</gene>
<feature type="domain" description="CCHC-type" evidence="3">
    <location>
        <begin position="230"/>
        <end position="244"/>
    </location>
</feature>
<evidence type="ECO:0000313" key="5">
    <source>
        <dbReference type="Proteomes" id="UP001054252"/>
    </source>
</evidence>
<evidence type="ECO:0000256" key="1">
    <source>
        <dbReference type="PROSITE-ProRule" id="PRU00047"/>
    </source>
</evidence>
<dbReference type="EMBL" id="BPVZ01000028">
    <property type="protein sequence ID" value="GKV08398.1"/>
    <property type="molecule type" value="Genomic_DNA"/>
</dbReference>
<keyword evidence="1" id="KW-0863">Zinc-finger</keyword>
<evidence type="ECO:0000313" key="4">
    <source>
        <dbReference type="EMBL" id="GKV08398.1"/>
    </source>
</evidence>
<dbReference type="GO" id="GO:0008270">
    <property type="term" value="F:zinc ion binding"/>
    <property type="evidence" value="ECO:0007669"/>
    <property type="project" value="UniProtKB-KW"/>
</dbReference>
<comment type="caution">
    <text evidence="4">The sequence shown here is derived from an EMBL/GenBank/DDBJ whole genome shotgun (WGS) entry which is preliminary data.</text>
</comment>
<keyword evidence="1" id="KW-0862">Zinc</keyword>
<proteinExistence type="predicted"/>
<feature type="compositionally biased region" description="Basic and acidic residues" evidence="2">
    <location>
        <begin position="203"/>
        <end position="212"/>
    </location>
</feature>
<dbReference type="InterPro" id="IPR001878">
    <property type="entry name" value="Znf_CCHC"/>
</dbReference>
<dbReference type="AlphaFoldDB" id="A0AAV5J785"/>
<accession>A0AAV5J785</accession>
<name>A0AAV5J785_9ROSI</name>
<evidence type="ECO:0000256" key="2">
    <source>
        <dbReference type="SAM" id="MobiDB-lite"/>
    </source>
</evidence>
<dbReference type="Pfam" id="PF00098">
    <property type="entry name" value="zf-CCHC"/>
    <property type="match status" value="1"/>
</dbReference>
<organism evidence="4 5">
    <name type="scientific">Rubroshorea leprosula</name>
    <dbReference type="NCBI Taxonomy" id="152421"/>
    <lineage>
        <taxon>Eukaryota</taxon>
        <taxon>Viridiplantae</taxon>
        <taxon>Streptophyta</taxon>
        <taxon>Embryophyta</taxon>
        <taxon>Tracheophyta</taxon>
        <taxon>Spermatophyta</taxon>
        <taxon>Magnoliopsida</taxon>
        <taxon>eudicotyledons</taxon>
        <taxon>Gunneridae</taxon>
        <taxon>Pentapetalae</taxon>
        <taxon>rosids</taxon>
        <taxon>malvids</taxon>
        <taxon>Malvales</taxon>
        <taxon>Dipterocarpaceae</taxon>
        <taxon>Rubroshorea</taxon>
    </lineage>
</organism>
<dbReference type="Proteomes" id="UP001054252">
    <property type="component" value="Unassembled WGS sequence"/>
</dbReference>
<dbReference type="PROSITE" id="PS50158">
    <property type="entry name" value="ZF_CCHC"/>
    <property type="match status" value="1"/>
</dbReference>
<dbReference type="PANTHER" id="PTHR47592:SF27">
    <property type="entry name" value="OS08G0421700 PROTEIN"/>
    <property type="match status" value="1"/>
</dbReference>
<dbReference type="GO" id="GO:0003676">
    <property type="term" value="F:nucleic acid binding"/>
    <property type="evidence" value="ECO:0007669"/>
    <property type="project" value="InterPro"/>
</dbReference>
<feature type="region of interest" description="Disordered" evidence="2">
    <location>
        <begin position="203"/>
        <end position="225"/>
    </location>
</feature>
<dbReference type="Pfam" id="PF14223">
    <property type="entry name" value="Retrotran_gag_2"/>
    <property type="match status" value="1"/>
</dbReference>
<sequence>MDDFYVSQVAYQHLKTTYRLNYGDNFAFWKVKVKMVLTDNCVQYVLTTPKPSKEDDAARHDKWVADDFTARHIILGSIHDDLFMSYSEHETTKSMMDALSAFFTKPSLGKRMALLQRYMSHQMKGGTSINQHVLEMDNMAMELEREGMKVPEEMQSAALMNSLPSSWEDVIVNITTVFDFDRNGESTGLKNVKDRLKSAGARKDLRARNLERDSEENSSMDNSTQGFNGKCYHCRRVGHRRADCSLLF</sequence>
<keyword evidence="5" id="KW-1185">Reference proteome</keyword>
<reference evidence="4 5" key="1">
    <citation type="journal article" date="2021" name="Commun. Biol.">
        <title>The genome of Shorea leprosula (Dipterocarpaceae) highlights the ecological relevance of drought in aseasonal tropical rainforests.</title>
        <authorList>
            <person name="Ng K.K.S."/>
            <person name="Kobayashi M.J."/>
            <person name="Fawcett J.A."/>
            <person name="Hatakeyama M."/>
            <person name="Paape T."/>
            <person name="Ng C.H."/>
            <person name="Ang C.C."/>
            <person name="Tnah L.H."/>
            <person name="Lee C.T."/>
            <person name="Nishiyama T."/>
            <person name="Sese J."/>
            <person name="O'Brien M.J."/>
            <person name="Copetti D."/>
            <person name="Mohd Noor M.I."/>
            <person name="Ong R.C."/>
            <person name="Putra M."/>
            <person name="Sireger I.Z."/>
            <person name="Indrioko S."/>
            <person name="Kosugi Y."/>
            <person name="Izuno A."/>
            <person name="Isagi Y."/>
            <person name="Lee S.L."/>
            <person name="Shimizu K.K."/>
        </authorList>
    </citation>
    <scope>NUCLEOTIDE SEQUENCE [LARGE SCALE GENOMIC DNA]</scope>
    <source>
        <strain evidence="4">214</strain>
    </source>
</reference>
<protein>
    <recommendedName>
        <fullName evidence="3">CCHC-type domain-containing protein</fullName>
    </recommendedName>
</protein>